<protein>
    <submittedName>
        <fullName evidence="1">Hypp1240 protein</fullName>
    </submittedName>
</protein>
<dbReference type="OrthoDB" id="10269408at2759"/>
<proteinExistence type="predicted"/>
<name>A0A8J9ZHX4_BRALA</name>
<evidence type="ECO:0000313" key="2">
    <source>
        <dbReference type="Proteomes" id="UP000838412"/>
    </source>
</evidence>
<dbReference type="AlphaFoldDB" id="A0A8J9ZHX4"/>
<evidence type="ECO:0000313" key="1">
    <source>
        <dbReference type="EMBL" id="CAH1253767.1"/>
    </source>
</evidence>
<dbReference type="Proteomes" id="UP000838412">
    <property type="component" value="Chromosome 2"/>
</dbReference>
<dbReference type="EMBL" id="OV696687">
    <property type="protein sequence ID" value="CAH1253767.1"/>
    <property type="molecule type" value="Genomic_DNA"/>
</dbReference>
<gene>
    <name evidence="1" type="primary">Hypp1240</name>
    <name evidence="1" type="ORF">BLAG_LOCUS13418</name>
</gene>
<organism evidence="1 2">
    <name type="scientific">Branchiostoma lanceolatum</name>
    <name type="common">Common lancelet</name>
    <name type="synonym">Amphioxus lanceolatum</name>
    <dbReference type="NCBI Taxonomy" id="7740"/>
    <lineage>
        <taxon>Eukaryota</taxon>
        <taxon>Metazoa</taxon>
        <taxon>Chordata</taxon>
        <taxon>Cephalochordata</taxon>
        <taxon>Leptocardii</taxon>
        <taxon>Amphioxiformes</taxon>
        <taxon>Branchiostomatidae</taxon>
        <taxon>Branchiostoma</taxon>
    </lineage>
</organism>
<keyword evidence="2" id="KW-1185">Reference proteome</keyword>
<reference evidence="1" key="1">
    <citation type="submission" date="2022-01" db="EMBL/GenBank/DDBJ databases">
        <authorList>
            <person name="Braso-Vives M."/>
        </authorList>
    </citation>
    <scope>NUCLEOTIDE SEQUENCE</scope>
</reference>
<sequence>MTVITSFSSGGDEKHVKHNYNYDCTFAGGKERRKYFTRQFFCIFPPVYPTGSLFQPPSVFNSGSWSVRLKLNRQPSLRQRRTPIFLRNYTQPASGFTVR</sequence>
<accession>A0A8J9ZHX4</accession>